<comment type="caution">
    <text evidence="2">The sequence shown here is derived from an EMBL/GenBank/DDBJ whole genome shotgun (WGS) entry which is preliminary data.</text>
</comment>
<proteinExistence type="predicted"/>
<organism evidence="2 3">
    <name type="scientific">Novosphingobium mangrovi</name>
    <name type="common">ex Hu et al. 2023</name>
    <dbReference type="NCBI Taxonomy" id="2930094"/>
    <lineage>
        <taxon>Bacteria</taxon>
        <taxon>Pseudomonadati</taxon>
        <taxon>Pseudomonadota</taxon>
        <taxon>Alphaproteobacteria</taxon>
        <taxon>Sphingomonadales</taxon>
        <taxon>Sphingomonadaceae</taxon>
        <taxon>Novosphingobium</taxon>
    </lineage>
</organism>
<sequence>MLTDRGFSKRNRRVRSLDVESYSDFVLGFRNWTYNDLDKPARERADEIMADLRINAEDAPLDAFRDQFHDDPVIATRVRAWLSSQQLMWQNVLDHYEQHKDFYHADMQDVDDKGPGTLELNTGMEMPDYVKHEIHIQPGGYTGNDFAGPLYHYGTNTFYKGQNNEDEFQFGIAETLAKPKDGKIERIVDIGCGIGRLSVALAETFPEAEVWGLDVGGPLVRYAHRRAVELGTPVHFAQRLAEDTKFADNSVDIVAAYILFHEVSEQGAKDIVKEVFRILRPGGVFDVTDFHTGRARSNDPYRRFMGWIDHVYNAERWSHQFGQKDFLDTLREAGFEVEKGENRHWGIACYIARKPE</sequence>
<protein>
    <submittedName>
        <fullName evidence="2">Class I SAM-dependent methyltransferase</fullName>
    </submittedName>
</protein>
<dbReference type="PANTHER" id="PTHR42912:SF80">
    <property type="entry name" value="METHYLTRANSFERASE DOMAIN-CONTAINING PROTEIN"/>
    <property type="match status" value="1"/>
</dbReference>
<gene>
    <name evidence="2" type="ORF">MTR65_12475</name>
</gene>
<dbReference type="InterPro" id="IPR029063">
    <property type="entry name" value="SAM-dependent_MTases_sf"/>
</dbReference>
<dbReference type="SUPFAM" id="SSF53335">
    <property type="entry name" value="S-adenosyl-L-methionine-dependent methyltransferases"/>
    <property type="match status" value="1"/>
</dbReference>
<keyword evidence="3" id="KW-1185">Reference proteome</keyword>
<dbReference type="RefSeq" id="WP_243800649.1">
    <property type="nucleotide sequence ID" value="NZ_JALHAT010000021.1"/>
</dbReference>
<dbReference type="EMBL" id="JALHAT010000021">
    <property type="protein sequence ID" value="MCJ1961501.1"/>
    <property type="molecule type" value="Genomic_DNA"/>
</dbReference>
<dbReference type="InterPro" id="IPR050508">
    <property type="entry name" value="Methyltransf_Superfamily"/>
</dbReference>
<feature type="domain" description="Methyltransferase" evidence="1">
    <location>
        <begin position="187"/>
        <end position="283"/>
    </location>
</feature>
<dbReference type="InterPro" id="IPR041698">
    <property type="entry name" value="Methyltransf_25"/>
</dbReference>
<keyword evidence="2" id="KW-0808">Transferase</keyword>
<evidence type="ECO:0000259" key="1">
    <source>
        <dbReference type="Pfam" id="PF13649"/>
    </source>
</evidence>
<name>A0ABT0AE67_9SPHN</name>
<dbReference type="Pfam" id="PF13649">
    <property type="entry name" value="Methyltransf_25"/>
    <property type="match status" value="1"/>
</dbReference>
<evidence type="ECO:0000313" key="2">
    <source>
        <dbReference type="EMBL" id="MCJ1961501.1"/>
    </source>
</evidence>
<evidence type="ECO:0000313" key="3">
    <source>
        <dbReference type="Proteomes" id="UP001162802"/>
    </source>
</evidence>
<dbReference type="Gene3D" id="3.40.50.150">
    <property type="entry name" value="Vaccinia Virus protein VP39"/>
    <property type="match status" value="1"/>
</dbReference>
<dbReference type="Proteomes" id="UP001162802">
    <property type="component" value="Unassembled WGS sequence"/>
</dbReference>
<keyword evidence="2" id="KW-0489">Methyltransferase</keyword>
<dbReference type="CDD" id="cd02440">
    <property type="entry name" value="AdoMet_MTases"/>
    <property type="match status" value="1"/>
</dbReference>
<reference evidence="2" key="1">
    <citation type="submission" date="2022-03" db="EMBL/GenBank/DDBJ databases">
        <title>Identification of a novel bacterium isolated from mangrove sediments.</title>
        <authorList>
            <person name="Pan X."/>
        </authorList>
    </citation>
    <scope>NUCLEOTIDE SEQUENCE</scope>
    <source>
        <strain evidence="2">B2637</strain>
    </source>
</reference>
<accession>A0ABT0AE67</accession>
<dbReference type="GO" id="GO:0032259">
    <property type="term" value="P:methylation"/>
    <property type="evidence" value="ECO:0007669"/>
    <property type="project" value="UniProtKB-KW"/>
</dbReference>
<dbReference type="GO" id="GO:0008168">
    <property type="term" value="F:methyltransferase activity"/>
    <property type="evidence" value="ECO:0007669"/>
    <property type="project" value="UniProtKB-KW"/>
</dbReference>
<dbReference type="PANTHER" id="PTHR42912">
    <property type="entry name" value="METHYLTRANSFERASE"/>
    <property type="match status" value="1"/>
</dbReference>